<name>A0A8S5RQ16_9VIRU</name>
<proteinExistence type="predicted"/>
<accession>A0A8S5RQ16</accession>
<protein>
    <submittedName>
        <fullName evidence="1">Uncharacterized protein</fullName>
    </submittedName>
</protein>
<organism evidence="1">
    <name type="scientific">virus sp. ctQ5V6</name>
    <dbReference type="NCBI Taxonomy" id="2825815"/>
    <lineage>
        <taxon>Viruses</taxon>
    </lineage>
</organism>
<evidence type="ECO:0000313" key="1">
    <source>
        <dbReference type="EMBL" id="DAE33382.1"/>
    </source>
</evidence>
<reference evidence="1" key="1">
    <citation type="journal article" date="2021" name="Proc. Natl. Acad. Sci. U.S.A.">
        <title>A Catalog of Tens of Thousands of Viruses from Human Metagenomes Reveals Hidden Associations with Chronic Diseases.</title>
        <authorList>
            <person name="Tisza M.J."/>
            <person name="Buck C.B."/>
        </authorList>
    </citation>
    <scope>NUCLEOTIDE SEQUENCE</scope>
    <source>
        <strain evidence="1">CtQ5V6</strain>
    </source>
</reference>
<dbReference type="EMBL" id="BK059134">
    <property type="protein sequence ID" value="DAE33382.1"/>
    <property type="molecule type" value="Genomic_DNA"/>
</dbReference>
<sequence length="38" mass="4335">MHLNQVIFSSGNNKAVYNIYPLMRAVLNIYTSLCLGYI</sequence>